<reference evidence="2 3" key="1">
    <citation type="journal article" date="2016" name="Nat. Commun.">
        <title>Thousands of microbial genomes shed light on interconnected biogeochemical processes in an aquifer system.</title>
        <authorList>
            <person name="Anantharaman K."/>
            <person name="Brown C.T."/>
            <person name="Hug L.A."/>
            <person name="Sharon I."/>
            <person name="Castelle C.J."/>
            <person name="Probst A.J."/>
            <person name="Thomas B.C."/>
            <person name="Singh A."/>
            <person name="Wilkins M.J."/>
            <person name="Karaoz U."/>
            <person name="Brodie E.L."/>
            <person name="Williams K.H."/>
            <person name="Hubbard S.S."/>
            <person name="Banfield J.F."/>
        </authorList>
    </citation>
    <scope>NUCLEOTIDE SEQUENCE [LARGE SCALE GENOMIC DNA]</scope>
</reference>
<comment type="caution">
    <text evidence="2">The sequence shown here is derived from an EMBL/GenBank/DDBJ whole genome shotgun (WGS) entry which is preliminary data.</text>
</comment>
<dbReference type="EMBL" id="MFLP01000032">
    <property type="protein sequence ID" value="OGG69408.1"/>
    <property type="molecule type" value="Genomic_DNA"/>
</dbReference>
<gene>
    <name evidence="2" type="ORF">A3F27_03140</name>
</gene>
<evidence type="ECO:0000313" key="2">
    <source>
        <dbReference type="EMBL" id="OGG69408.1"/>
    </source>
</evidence>
<sequence length="261" mass="29560">MFQNGEEQKTYIKETYPEVTDKRINKEHWDLHCPRCGTTRGFQVIERSEGRTQASYYNTYTTDSDAPIAIYFRCPVCGTYKQWIMYKISGFEGEGAQAEDVTRYYRVASLPSEGIEDIDEIPSEPPSLRVAYKQAVRSMDANAHIAAAAMFRRALQVITRQILGATPNNLAKELKEVVGKKYKGVTITNDFAEVGYIIKEAGNQGAHPDDDPDLLDFTEQDAGDLQKIFMEIVTDLFVLPEATKKTRENFLNRRKIGGAHQ</sequence>
<organism evidence="2 3">
    <name type="scientific">Candidatus Kaiserbacteria bacterium RIFCSPHIGHO2_12_FULL_53_13</name>
    <dbReference type="NCBI Taxonomy" id="1798502"/>
    <lineage>
        <taxon>Bacteria</taxon>
        <taxon>Candidatus Kaiseribacteriota</taxon>
    </lineage>
</organism>
<dbReference type="AlphaFoldDB" id="A0A1F6E6W1"/>
<name>A0A1F6E6W1_9BACT</name>
<feature type="domain" description="DUF4145" evidence="1">
    <location>
        <begin position="133"/>
        <end position="229"/>
    </location>
</feature>
<accession>A0A1F6E6W1</accession>
<dbReference type="InterPro" id="IPR025285">
    <property type="entry name" value="DUF4145"/>
</dbReference>
<proteinExistence type="predicted"/>
<evidence type="ECO:0000259" key="1">
    <source>
        <dbReference type="Pfam" id="PF13643"/>
    </source>
</evidence>
<protein>
    <recommendedName>
        <fullName evidence="1">DUF4145 domain-containing protein</fullName>
    </recommendedName>
</protein>
<evidence type="ECO:0000313" key="3">
    <source>
        <dbReference type="Proteomes" id="UP000176689"/>
    </source>
</evidence>
<dbReference type="Proteomes" id="UP000176689">
    <property type="component" value="Unassembled WGS sequence"/>
</dbReference>
<dbReference type="Pfam" id="PF13643">
    <property type="entry name" value="DUF4145"/>
    <property type="match status" value="1"/>
</dbReference>